<feature type="region of interest" description="Disordered" evidence="1">
    <location>
        <begin position="245"/>
        <end position="281"/>
    </location>
</feature>
<accession>A0A8H6IPV4</accession>
<sequence length="345" mass="36912">MAQQANSQPEQPQPLPRQLKPIDTQNRRRSAGTGSQIATISSKFETPQQQQPTPKRPGHAPRASSTSSKRLSASAASILADNTAATPAKPSPSQAQTTPFSTTPPNSEDTSAAPGALRRSLSFKLPIRVSTDNNNLNFPPAAANRSRASSLPQDSEPTVDRRRHSTQRSLSSILEANNPNNTVTTTQVLEVPQADSHKPSPKSPSKQFLLERGLLNPEELQEISSPEELQTSLQDQVVKYLTTMSSPATSNKSEEPQQQRAPAYPTSYAPNNGQLRPNMGAPGLPVPMPNLSGNANGPVGNLLKGPVDDKGQLTKAALMVGIKLDLEAEVHVTARVRGDILVGLY</sequence>
<proteinExistence type="predicted"/>
<keyword evidence="3" id="KW-1185">Reference proteome</keyword>
<name>A0A8H6IPV4_9PEZI</name>
<dbReference type="EMBL" id="WIGN01000521">
    <property type="protein sequence ID" value="KAF6789712.1"/>
    <property type="molecule type" value="Genomic_DNA"/>
</dbReference>
<dbReference type="Proteomes" id="UP000652219">
    <property type="component" value="Unassembled WGS sequence"/>
</dbReference>
<feature type="compositionally biased region" description="Polar residues" evidence="1">
    <location>
        <begin position="91"/>
        <end position="110"/>
    </location>
</feature>
<evidence type="ECO:0000256" key="1">
    <source>
        <dbReference type="SAM" id="MobiDB-lite"/>
    </source>
</evidence>
<dbReference type="AlphaFoldDB" id="A0A8H6IPV4"/>
<feature type="region of interest" description="Disordered" evidence="1">
    <location>
        <begin position="1"/>
        <end position="183"/>
    </location>
</feature>
<organism evidence="2 3">
    <name type="scientific">Colletotrichum sojae</name>
    <dbReference type="NCBI Taxonomy" id="2175907"/>
    <lineage>
        <taxon>Eukaryota</taxon>
        <taxon>Fungi</taxon>
        <taxon>Dikarya</taxon>
        <taxon>Ascomycota</taxon>
        <taxon>Pezizomycotina</taxon>
        <taxon>Sordariomycetes</taxon>
        <taxon>Hypocreomycetidae</taxon>
        <taxon>Glomerellales</taxon>
        <taxon>Glomerellaceae</taxon>
        <taxon>Colletotrichum</taxon>
        <taxon>Colletotrichum orchidearum species complex</taxon>
    </lineage>
</organism>
<feature type="compositionally biased region" description="Low complexity" evidence="1">
    <location>
        <begin position="62"/>
        <end position="80"/>
    </location>
</feature>
<feature type="compositionally biased region" description="Polar residues" evidence="1">
    <location>
        <begin position="32"/>
        <end position="45"/>
    </location>
</feature>
<comment type="caution">
    <text evidence="2">The sequence shown here is derived from an EMBL/GenBank/DDBJ whole genome shotgun (WGS) entry which is preliminary data.</text>
</comment>
<evidence type="ECO:0000313" key="2">
    <source>
        <dbReference type="EMBL" id="KAF6789712.1"/>
    </source>
</evidence>
<evidence type="ECO:0000313" key="3">
    <source>
        <dbReference type="Proteomes" id="UP000652219"/>
    </source>
</evidence>
<gene>
    <name evidence="2" type="ORF">CSOJ01_14711</name>
</gene>
<protein>
    <submittedName>
        <fullName evidence="2">Uncharacterized protein</fullName>
    </submittedName>
</protein>
<feature type="compositionally biased region" description="Low complexity" evidence="1">
    <location>
        <begin position="133"/>
        <end position="150"/>
    </location>
</feature>
<reference evidence="2 3" key="1">
    <citation type="journal article" date="2020" name="Phytopathology">
        <title>Genome Sequence Resources of Colletotrichum truncatum, C. plurivorum, C. musicola, and C. sojae: Four Species Pathogenic to Soybean (Glycine max).</title>
        <authorList>
            <person name="Rogerio F."/>
            <person name="Boufleur T.R."/>
            <person name="Ciampi-Guillardi M."/>
            <person name="Sukno S.A."/>
            <person name="Thon M.R."/>
            <person name="Massola Junior N.S."/>
            <person name="Baroncelli R."/>
        </authorList>
    </citation>
    <scope>NUCLEOTIDE SEQUENCE [LARGE SCALE GENOMIC DNA]</scope>
    <source>
        <strain evidence="2 3">LFN0009</strain>
    </source>
</reference>